<evidence type="ECO:0000313" key="5">
    <source>
        <dbReference type="EMBL" id="KOA20603.1"/>
    </source>
</evidence>
<dbReference type="SMART" id="SM00382">
    <property type="entry name" value="AAA"/>
    <property type="match status" value="1"/>
</dbReference>
<keyword evidence="1" id="KW-0813">Transport</keyword>
<reference evidence="6" key="1">
    <citation type="submission" date="2015-08" db="EMBL/GenBank/DDBJ databases">
        <title>Genome sequence of the strict anaerobe Clostridium homopropionicum LuHBu1 (DSM 5847T).</title>
        <authorList>
            <person name="Poehlein A."/>
            <person name="Beck M."/>
            <person name="Schiel-Bengelsdorf B."/>
            <person name="Bengelsdorf F.R."/>
            <person name="Daniel R."/>
            <person name="Duerre P."/>
        </authorList>
    </citation>
    <scope>NUCLEOTIDE SEQUENCE [LARGE SCALE GENOMIC DNA]</scope>
    <source>
        <strain evidence="6">DSM 5847</strain>
    </source>
</reference>
<dbReference type="PROSITE" id="PS00211">
    <property type="entry name" value="ABC_TRANSPORTER_1"/>
    <property type="match status" value="1"/>
</dbReference>
<evidence type="ECO:0000256" key="1">
    <source>
        <dbReference type="ARBA" id="ARBA00022448"/>
    </source>
</evidence>
<evidence type="ECO:0000259" key="4">
    <source>
        <dbReference type="PROSITE" id="PS50893"/>
    </source>
</evidence>
<accession>A0A0L6ZCR3</accession>
<dbReference type="PATRIC" id="fig|1121318.3.peg.749"/>
<keyword evidence="6" id="KW-1185">Reference proteome</keyword>
<dbReference type="GO" id="GO:0005886">
    <property type="term" value="C:plasma membrane"/>
    <property type="evidence" value="ECO:0007669"/>
    <property type="project" value="TreeGrafter"/>
</dbReference>
<dbReference type="PANTHER" id="PTHR24220">
    <property type="entry name" value="IMPORT ATP-BINDING PROTEIN"/>
    <property type="match status" value="1"/>
</dbReference>
<feature type="domain" description="ABC transporter" evidence="4">
    <location>
        <begin position="2"/>
        <end position="224"/>
    </location>
</feature>
<dbReference type="AlphaFoldDB" id="A0A0L6ZCR3"/>
<dbReference type="EC" id="3.6.3.-" evidence="5"/>
<dbReference type="EMBL" id="LHUR01000012">
    <property type="protein sequence ID" value="KOA20603.1"/>
    <property type="molecule type" value="Genomic_DNA"/>
</dbReference>
<organism evidence="5 6">
    <name type="scientific">Clostridium homopropionicum DSM 5847</name>
    <dbReference type="NCBI Taxonomy" id="1121318"/>
    <lineage>
        <taxon>Bacteria</taxon>
        <taxon>Bacillati</taxon>
        <taxon>Bacillota</taxon>
        <taxon>Clostridia</taxon>
        <taxon>Eubacteriales</taxon>
        <taxon>Clostridiaceae</taxon>
        <taxon>Clostridium</taxon>
    </lineage>
</organism>
<keyword evidence="5" id="KW-0378">Hydrolase</keyword>
<dbReference type="PROSITE" id="PS50893">
    <property type="entry name" value="ABC_TRANSPORTER_2"/>
    <property type="match status" value="1"/>
</dbReference>
<proteinExistence type="predicted"/>
<protein>
    <submittedName>
        <fullName evidence="5">Macrolide export ATP-binding/permease protein MacB</fullName>
        <ecNumber evidence="5">3.6.3.-</ecNumber>
    </submittedName>
</protein>
<dbReference type="PANTHER" id="PTHR24220:SF86">
    <property type="entry name" value="ABC TRANSPORTER ABCH.1"/>
    <property type="match status" value="1"/>
</dbReference>
<keyword evidence="3 5" id="KW-0067">ATP-binding</keyword>
<dbReference type="FunFam" id="3.40.50.300:FF:000032">
    <property type="entry name" value="Export ABC transporter ATP-binding protein"/>
    <property type="match status" value="1"/>
</dbReference>
<gene>
    <name evidence="5" type="primary">macB_2</name>
    <name evidence="5" type="ORF">CLHOM_07450</name>
</gene>
<dbReference type="InterPro" id="IPR003593">
    <property type="entry name" value="AAA+_ATPase"/>
</dbReference>
<dbReference type="Proteomes" id="UP000037043">
    <property type="component" value="Unassembled WGS sequence"/>
</dbReference>
<dbReference type="GO" id="GO:0005524">
    <property type="term" value="F:ATP binding"/>
    <property type="evidence" value="ECO:0007669"/>
    <property type="project" value="UniProtKB-KW"/>
</dbReference>
<dbReference type="GO" id="GO:0016887">
    <property type="term" value="F:ATP hydrolysis activity"/>
    <property type="evidence" value="ECO:0007669"/>
    <property type="project" value="InterPro"/>
</dbReference>
<sequence>MIQISDMYKIYTMGDNKVAALNGINLNIKAHEFVSIVGPSGSGKSTLMNMLGCLDTPTSGTYILDGKEVSQLDDDDLAEIRNKKIGFIFQKFNLIQKLSSIENVELPLIYQGISPKEARTRAIESLRRVGLEERMHHRPFELSGGQQQRVAIARALVTNPPVILADEPTGALDSKTGIEVMGILKKLHSKGNTIVLITHDNSLAQQADRIIRIQDGEIVEDVEVV</sequence>
<keyword evidence="2" id="KW-0547">Nucleotide-binding</keyword>
<name>A0A0L6ZCR3_9CLOT</name>
<dbReference type="Gene3D" id="3.40.50.300">
    <property type="entry name" value="P-loop containing nucleotide triphosphate hydrolases"/>
    <property type="match status" value="1"/>
</dbReference>
<comment type="caution">
    <text evidence="5">The sequence shown here is derived from an EMBL/GenBank/DDBJ whole genome shotgun (WGS) entry which is preliminary data.</text>
</comment>
<dbReference type="SUPFAM" id="SSF52540">
    <property type="entry name" value="P-loop containing nucleoside triphosphate hydrolases"/>
    <property type="match status" value="1"/>
</dbReference>
<dbReference type="STRING" id="36844.SAMN04488501_103259"/>
<dbReference type="InterPro" id="IPR015854">
    <property type="entry name" value="ABC_transpr_LolD-like"/>
</dbReference>
<evidence type="ECO:0000256" key="3">
    <source>
        <dbReference type="ARBA" id="ARBA00022840"/>
    </source>
</evidence>
<dbReference type="CDD" id="cd03255">
    <property type="entry name" value="ABC_MJ0796_LolCDE_FtsE"/>
    <property type="match status" value="1"/>
</dbReference>
<dbReference type="GO" id="GO:0022857">
    <property type="term" value="F:transmembrane transporter activity"/>
    <property type="evidence" value="ECO:0007669"/>
    <property type="project" value="TreeGrafter"/>
</dbReference>
<dbReference type="InterPro" id="IPR017911">
    <property type="entry name" value="MacB-like_ATP-bd"/>
</dbReference>
<dbReference type="GO" id="GO:0098796">
    <property type="term" value="C:membrane protein complex"/>
    <property type="evidence" value="ECO:0007669"/>
    <property type="project" value="UniProtKB-ARBA"/>
</dbReference>
<dbReference type="Pfam" id="PF00005">
    <property type="entry name" value="ABC_tran"/>
    <property type="match status" value="1"/>
</dbReference>
<dbReference type="InterPro" id="IPR017871">
    <property type="entry name" value="ABC_transporter-like_CS"/>
</dbReference>
<dbReference type="InterPro" id="IPR003439">
    <property type="entry name" value="ABC_transporter-like_ATP-bd"/>
</dbReference>
<dbReference type="RefSeq" id="WP_052220337.1">
    <property type="nucleotide sequence ID" value="NZ_LHUR01000012.1"/>
</dbReference>
<dbReference type="InterPro" id="IPR027417">
    <property type="entry name" value="P-loop_NTPase"/>
</dbReference>
<evidence type="ECO:0000256" key="2">
    <source>
        <dbReference type="ARBA" id="ARBA00022741"/>
    </source>
</evidence>
<evidence type="ECO:0000313" key="6">
    <source>
        <dbReference type="Proteomes" id="UP000037043"/>
    </source>
</evidence>